<sequence length="98" mass="10683">MKCVCMLVSVSGDVEVGLRERRGFESPRVQASRKGGKKVRLDVIRRPASARSRLAQELGAFFPGSARIVRDVDRRGGGSDRIGDAPLARTDTRSPPPH</sequence>
<name>A0AAD5AUF0_SILAS</name>
<organism evidence="2 3">
    <name type="scientific">Silurus asotus</name>
    <name type="common">Amur catfish</name>
    <name type="synonym">Parasilurus asotus</name>
    <dbReference type="NCBI Taxonomy" id="30991"/>
    <lineage>
        <taxon>Eukaryota</taxon>
        <taxon>Metazoa</taxon>
        <taxon>Chordata</taxon>
        <taxon>Craniata</taxon>
        <taxon>Vertebrata</taxon>
        <taxon>Euteleostomi</taxon>
        <taxon>Actinopterygii</taxon>
        <taxon>Neopterygii</taxon>
        <taxon>Teleostei</taxon>
        <taxon>Ostariophysi</taxon>
        <taxon>Siluriformes</taxon>
        <taxon>Siluridae</taxon>
        <taxon>Silurus</taxon>
    </lineage>
</organism>
<evidence type="ECO:0000313" key="2">
    <source>
        <dbReference type="EMBL" id="KAI5622340.1"/>
    </source>
</evidence>
<dbReference type="Proteomes" id="UP001205998">
    <property type="component" value="Unassembled WGS sequence"/>
</dbReference>
<dbReference type="EMBL" id="MU551617">
    <property type="protein sequence ID" value="KAI5622340.1"/>
    <property type="molecule type" value="Genomic_DNA"/>
</dbReference>
<feature type="compositionally biased region" description="Basic and acidic residues" evidence="1">
    <location>
        <begin position="72"/>
        <end position="83"/>
    </location>
</feature>
<accession>A0AAD5AUF0</accession>
<evidence type="ECO:0000256" key="1">
    <source>
        <dbReference type="SAM" id="MobiDB-lite"/>
    </source>
</evidence>
<feature type="region of interest" description="Disordered" evidence="1">
    <location>
        <begin position="72"/>
        <end position="98"/>
    </location>
</feature>
<keyword evidence="3" id="KW-1185">Reference proteome</keyword>
<dbReference type="AlphaFoldDB" id="A0AAD5AUF0"/>
<comment type="caution">
    <text evidence="2">The sequence shown here is derived from an EMBL/GenBank/DDBJ whole genome shotgun (WGS) entry which is preliminary data.</text>
</comment>
<gene>
    <name evidence="2" type="ORF">C0J50_17941</name>
</gene>
<evidence type="ECO:0000313" key="3">
    <source>
        <dbReference type="Proteomes" id="UP001205998"/>
    </source>
</evidence>
<reference evidence="2" key="1">
    <citation type="submission" date="2018-07" db="EMBL/GenBank/DDBJ databases">
        <title>Comparative genomics of catfishes provides insights into carnivory and benthic adaptation.</title>
        <authorList>
            <person name="Zhang Y."/>
            <person name="Wang D."/>
            <person name="Peng Z."/>
            <person name="Zheng S."/>
            <person name="Shao F."/>
            <person name="Tao W."/>
        </authorList>
    </citation>
    <scope>NUCLEOTIDE SEQUENCE</scope>
    <source>
        <strain evidence="2">Chongqing</strain>
    </source>
</reference>
<protein>
    <submittedName>
        <fullName evidence="2">Uncharacterized protein</fullName>
    </submittedName>
</protein>
<proteinExistence type="predicted"/>